<evidence type="ECO:0000256" key="6">
    <source>
        <dbReference type="SAM" id="MobiDB-lite"/>
    </source>
</evidence>
<reference evidence="8 9" key="1">
    <citation type="submission" date="2019-06" db="EMBL/GenBank/DDBJ databases">
        <title>Sequencing the genomes of 1000 actinobacteria strains.</title>
        <authorList>
            <person name="Klenk H.-P."/>
        </authorList>
    </citation>
    <scope>NUCLEOTIDE SEQUENCE [LARGE SCALE GENOMIC DNA]</scope>
    <source>
        <strain evidence="8 9">DSM 45043</strain>
    </source>
</reference>
<dbReference type="InterPro" id="IPR014016">
    <property type="entry name" value="UvrD-like_ATP-bd"/>
</dbReference>
<dbReference type="EMBL" id="VFPO01000001">
    <property type="protein sequence ID" value="TQM68540.1"/>
    <property type="molecule type" value="Genomic_DNA"/>
</dbReference>
<dbReference type="PANTHER" id="PTHR11070">
    <property type="entry name" value="UVRD / RECB / PCRA DNA HELICASE FAMILY MEMBER"/>
    <property type="match status" value="1"/>
</dbReference>
<organism evidence="8 9">
    <name type="scientific">Actinomadura hallensis</name>
    <dbReference type="NCBI Taxonomy" id="337895"/>
    <lineage>
        <taxon>Bacteria</taxon>
        <taxon>Bacillati</taxon>
        <taxon>Actinomycetota</taxon>
        <taxon>Actinomycetes</taxon>
        <taxon>Streptosporangiales</taxon>
        <taxon>Thermomonosporaceae</taxon>
        <taxon>Actinomadura</taxon>
    </lineage>
</organism>
<keyword evidence="4 5" id="KW-0067">ATP-binding</keyword>
<feature type="domain" description="UvrD-like helicase ATP-binding" evidence="7">
    <location>
        <begin position="227"/>
        <end position="575"/>
    </location>
</feature>
<dbReference type="RefSeq" id="WP_141968060.1">
    <property type="nucleotide sequence ID" value="NZ_VFPO01000001.1"/>
</dbReference>
<dbReference type="Gene3D" id="3.40.50.300">
    <property type="entry name" value="P-loop containing nucleotide triphosphate hydrolases"/>
    <property type="match status" value="3"/>
</dbReference>
<dbReference type="GO" id="GO:0000725">
    <property type="term" value="P:recombinational repair"/>
    <property type="evidence" value="ECO:0007669"/>
    <property type="project" value="TreeGrafter"/>
</dbReference>
<comment type="caution">
    <text evidence="8">The sequence shown here is derived from an EMBL/GenBank/DDBJ whole genome shotgun (WGS) entry which is preliminary data.</text>
</comment>
<accession>A0A543IDB2</accession>
<evidence type="ECO:0000259" key="7">
    <source>
        <dbReference type="PROSITE" id="PS51198"/>
    </source>
</evidence>
<evidence type="ECO:0000256" key="4">
    <source>
        <dbReference type="ARBA" id="ARBA00022840"/>
    </source>
</evidence>
<evidence type="ECO:0000256" key="3">
    <source>
        <dbReference type="ARBA" id="ARBA00022806"/>
    </source>
</evidence>
<evidence type="ECO:0000313" key="8">
    <source>
        <dbReference type="EMBL" id="TQM68540.1"/>
    </source>
</evidence>
<dbReference type="PROSITE" id="PS51198">
    <property type="entry name" value="UVRD_HELICASE_ATP_BIND"/>
    <property type="match status" value="1"/>
</dbReference>
<dbReference type="GO" id="GO:0043138">
    <property type="term" value="F:3'-5' DNA helicase activity"/>
    <property type="evidence" value="ECO:0007669"/>
    <property type="project" value="TreeGrafter"/>
</dbReference>
<sequence length="894" mass="97716">MTDRKATLAEEQRAVDRAYACYERRFRINRETFRPSEITDSRAGTAFIPDVAPEVRFESDLDGASLVVARVDVDEDGESGTWYIGRRNVRDENGDTFVVNWQAPIATEWLKRRADAPGGIRLRRVLRCEGDRVKDFRDEIRVAATPPQAKAPERTPPPERPKAPKRTRGPEPAIVPDQVPVPPPAEPGDDAAAAQEAAVSPADGLKDFLLEDLERARDGHMRDIVETIQREQLLLVSDERKGVLIVQGGPGTGKTAVGLHRISWLLYNRHFKTGEVLVVGPHPGFLRYVRGVLPRLGTRDVTTVELSRLWDAPRGIDPPAARLVKSDARMAEVLRRAVEAIPRTGMIGRLRDDVFDIRFEGVPLAVPGSVLRELVETDGNAPFAVRKRRFRTHLVDHLLRLRAEAVRGGRPDDDLRRRIDRDPRVLGLVNTIWPNVTAEGVLRGLLGDPAVLRAAADGVLTEEEQAAIARPPAARVGEEPWSPADRVCLEELRVLLTGDGPPRYRHIMVDEAQDLTPMQARSLARRCPNGSMTVLGDLAQATGDHAYRDWSVLGEILAAGDGWHLKELTVGYRVPREVMDFAEVLGRSVAPGAAFPRSIRPVGPDAITIAPVDPSALRDEAAQRARSLISPDDERSVAVIVPEARRGDMEAIRERLPGNGRATVLTAAEAKGLEFDHVVLVEPAEIAAGTPGGPGLLYVAITRCTRSLVIVHAAPVPRVLLPATIDPEEGDYVIDAPSPTATPAAGDQEAGSGTGFDAFIADLEATVREERRSTVHEGLRHALIAELYTAGLVPTVDSPTADVICEGTGGRILYEVLGEGGNTYQRMRDAVLRVLEVQHAEGEQAEHRFLVLPEAPAEPWAPEVPAEAFGMSVIWRTDGGWHGRNLDLALGRTK</sequence>
<dbReference type="PANTHER" id="PTHR11070:SF45">
    <property type="entry name" value="DNA 3'-5' HELICASE"/>
    <property type="match status" value="1"/>
</dbReference>
<dbReference type="InterPro" id="IPR000212">
    <property type="entry name" value="DNA_helicase_UvrD/REP"/>
</dbReference>
<evidence type="ECO:0000256" key="5">
    <source>
        <dbReference type="PROSITE-ProRule" id="PRU00560"/>
    </source>
</evidence>
<protein>
    <submittedName>
        <fullName evidence="8">DNA helicase IV</fullName>
    </submittedName>
</protein>
<evidence type="ECO:0000256" key="2">
    <source>
        <dbReference type="ARBA" id="ARBA00022801"/>
    </source>
</evidence>
<dbReference type="SUPFAM" id="SSF52540">
    <property type="entry name" value="P-loop containing nucleoside triphosphate hydrolases"/>
    <property type="match status" value="1"/>
</dbReference>
<keyword evidence="1 5" id="KW-0547">Nucleotide-binding</keyword>
<gene>
    <name evidence="8" type="ORF">FHX41_2187</name>
</gene>
<dbReference type="OrthoDB" id="4312151at2"/>
<keyword evidence="9" id="KW-1185">Reference proteome</keyword>
<dbReference type="Proteomes" id="UP000316706">
    <property type="component" value="Unassembled WGS sequence"/>
</dbReference>
<proteinExistence type="predicted"/>
<feature type="binding site" evidence="5">
    <location>
        <begin position="248"/>
        <end position="255"/>
    </location>
    <ligand>
        <name>ATP</name>
        <dbReference type="ChEBI" id="CHEBI:30616"/>
    </ligand>
</feature>
<dbReference type="GO" id="GO:0005524">
    <property type="term" value="F:ATP binding"/>
    <property type="evidence" value="ECO:0007669"/>
    <property type="project" value="UniProtKB-UniRule"/>
</dbReference>
<dbReference type="InterPro" id="IPR027417">
    <property type="entry name" value="P-loop_NTPase"/>
</dbReference>
<keyword evidence="3 5" id="KW-0347">Helicase</keyword>
<feature type="region of interest" description="Disordered" evidence="6">
    <location>
        <begin position="140"/>
        <end position="200"/>
    </location>
</feature>
<name>A0A543IDB2_9ACTN</name>
<dbReference type="AlphaFoldDB" id="A0A543IDB2"/>
<dbReference type="GO" id="GO:0005829">
    <property type="term" value="C:cytosol"/>
    <property type="evidence" value="ECO:0007669"/>
    <property type="project" value="TreeGrafter"/>
</dbReference>
<feature type="compositionally biased region" description="Basic and acidic residues" evidence="6">
    <location>
        <begin position="151"/>
        <end position="162"/>
    </location>
</feature>
<evidence type="ECO:0000256" key="1">
    <source>
        <dbReference type="ARBA" id="ARBA00022741"/>
    </source>
</evidence>
<feature type="compositionally biased region" description="Low complexity" evidence="6">
    <location>
        <begin position="190"/>
        <end position="200"/>
    </location>
</feature>
<evidence type="ECO:0000313" key="9">
    <source>
        <dbReference type="Proteomes" id="UP000316706"/>
    </source>
</evidence>
<keyword evidence="2 5" id="KW-0378">Hydrolase</keyword>
<dbReference type="GO" id="GO:0016787">
    <property type="term" value="F:hydrolase activity"/>
    <property type="evidence" value="ECO:0007669"/>
    <property type="project" value="UniProtKB-UniRule"/>
</dbReference>
<dbReference type="GO" id="GO:0003677">
    <property type="term" value="F:DNA binding"/>
    <property type="evidence" value="ECO:0007669"/>
    <property type="project" value="InterPro"/>
</dbReference>